<keyword evidence="2 8" id="KW-0699">rRNA-binding</keyword>
<sequence length="132" mass="14186">MSMTDPIADMLTRIRNAQSAGKVQVKMPASKLKAAIAQVLRDEGYIAEFAVTETTPSKSELTVVLKYFEGQPVIDQIQRVSRPGRRVFRGKDDLPKVMNGLGVAVISTSKGLMSDRAARAAGHGGEVLCIVA</sequence>
<dbReference type="Gene3D" id="3.30.1490.10">
    <property type="match status" value="1"/>
</dbReference>
<dbReference type="Pfam" id="PF00410">
    <property type="entry name" value="Ribosomal_S8"/>
    <property type="match status" value="1"/>
</dbReference>
<dbReference type="InterPro" id="IPR035987">
    <property type="entry name" value="Ribosomal_uS8_sf"/>
</dbReference>
<comment type="subunit">
    <text evidence="7 8">Part of the 30S ribosomal subunit. Contacts proteins S5 and S12.</text>
</comment>
<keyword evidence="3 8" id="KW-0694">RNA-binding</keyword>
<evidence type="ECO:0000313" key="11">
    <source>
        <dbReference type="Proteomes" id="UP000229278"/>
    </source>
</evidence>
<evidence type="ECO:0000256" key="7">
    <source>
        <dbReference type="ARBA" id="ARBA00046740"/>
    </source>
</evidence>
<dbReference type="PANTHER" id="PTHR11758">
    <property type="entry name" value="40S RIBOSOMAL PROTEIN S15A"/>
    <property type="match status" value="1"/>
</dbReference>
<dbReference type="GO" id="GO:0003735">
    <property type="term" value="F:structural constituent of ribosome"/>
    <property type="evidence" value="ECO:0007669"/>
    <property type="project" value="InterPro"/>
</dbReference>
<evidence type="ECO:0000256" key="4">
    <source>
        <dbReference type="ARBA" id="ARBA00022980"/>
    </source>
</evidence>
<evidence type="ECO:0000256" key="1">
    <source>
        <dbReference type="ARBA" id="ARBA00006471"/>
    </source>
</evidence>
<dbReference type="Proteomes" id="UP000229278">
    <property type="component" value="Unassembled WGS sequence"/>
</dbReference>
<dbReference type="PROSITE" id="PS00053">
    <property type="entry name" value="RIBOSOMAL_S8"/>
    <property type="match status" value="1"/>
</dbReference>
<evidence type="ECO:0000256" key="5">
    <source>
        <dbReference type="ARBA" id="ARBA00023274"/>
    </source>
</evidence>
<dbReference type="FunFam" id="3.30.1490.10:FF:000001">
    <property type="entry name" value="30S ribosomal protein S8"/>
    <property type="match status" value="1"/>
</dbReference>
<dbReference type="SUPFAM" id="SSF56047">
    <property type="entry name" value="Ribosomal protein S8"/>
    <property type="match status" value="1"/>
</dbReference>
<evidence type="ECO:0000256" key="2">
    <source>
        <dbReference type="ARBA" id="ARBA00022730"/>
    </source>
</evidence>
<organism evidence="10 11">
    <name type="scientific">Candidatus Contendibacter odensensis</name>
    <dbReference type="NCBI Taxonomy" id="1400860"/>
    <lineage>
        <taxon>Bacteria</taxon>
        <taxon>Pseudomonadati</taxon>
        <taxon>Pseudomonadota</taxon>
        <taxon>Gammaproteobacteria</taxon>
        <taxon>Candidatus Competibacteraceae</taxon>
        <taxon>Candidatus Contendibacter</taxon>
    </lineage>
</organism>
<evidence type="ECO:0000256" key="3">
    <source>
        <dbReference type="ARBA" id="ARBA00022884"/>
    </source>
</evidence>
<dbReference type="Gene3D" id="3.30.1370.30">
    <property type="match status" value="1"/>
</dbReference>
<dbReference type="GO" id="GO:0006412">
    <property type="term" value="P:translation"/>
    <property type="evidence" value="ECO:0007669"/>
    <property type="project" value="UniProtKB-UniRule"/>
</dbReference>
<accession>A0A2G6PFB5</accession>
<proteinExistence type="inferred from homology"/>
<evidence type="ECO:0000256" key="6">
    <source>
        <dbReference type="ARBA" id="ARBA00035258"/>
    </source>
</evidence>
<dbReference type="GO" id="GO:0005737">
    <property type="term" value="C:cytoplasm"/>
    <property type="evidence" value="ECO:0007669"/>
    <property type="project" value="UniProtKB-ARBA"/>
</dbReference>
<evidence type="ECO:0000256" key="8">
    <source>
        <dbReference type="HAMAP-Rule" id="MF_01302"/>
    </source>
</evidence>
<dbReference type="InterPro" id="IPR047863">
    <property type="entry name" value="Ribosomal_uS8_CS"/>
</dbReference>
<dbReference type="HAMAP" id="MF_01302_B">
    <property type="entry name" value="Ribosomal_uS8_B"/>
    <property type="match status" value="1"/>
</dbReference>
<name>A0A2G6PFB5_9GAMM</name>
<evidence type="ECO:0000313" key="10">
    <source>
        <dbReference type="EMBL" id="PIE83256.1"/>
    </source>
</evidence>
<comment type="function">
    <text evidence="8">One of the primary rRNA binding proteins, it binds directly to 16S rRNA central domain where it helps coordinate assembly of the platform of the 30S subunit.</text>
</comment>
<gene>
    <name evidence="8" type="primary">rpsH</name>
    <name evidence="10" type="ORF">CSA09_02960</name>
</gene>
<dbReference type="FunFam" id="3.30.1370.30:FF:000002">
    <property type="entry name" value="30S ribosomal protein S8"/>
    <property type="match status" value="1"/>
</dbReference>
<comment type="caution">
    <text evidence="10">The sequence shown here is derived from an EMBL/GenBank/DDBJ whole genome shotgun (WGS) entry which is preliminary data.</text>
</comment>
<dbReference type="InterPro" id="IPR000630">
    <property type="entry name" value="Ribosomal_uS8"/>
</dbReference>
<dbReference type="AlphaFoldDB" id="A0A2G6PFB5"/>
<dbReference type="GO" id="GO:1990904">
    <property type="term" value="C:ribonucleoprotein complex"/>
    <property type="evidence" value="ECO:0007669"/>
    <property type="project" value="UniProtKB-KW"/>
</dbReference>
<keyword evidence="4 8" id="KW-0689">Ribosomal protein</keyword>
<dbReference type="GO" id="GO:0019843">
    <property type="term" value="F:rRNA binding"/>
    <property type="evidence" value="ECO:0007669"/>
    <property type="project" value="UniProtKB-UniRule"/>
</dbReference>
<comment type="similarity">
    <text evidence="1 8 9">Belongs to the universal ribosomal protein uS8 family.</text>
</comment>
<dbReference type="EMBL" id="PDTV01000006">
    <property type="protein sequence ID" value="PIE83256.1"/>
    <property type="molecule type" value="Genomic_DNA"/>
</dbReference>
<protein>
    <recommendedName>
        <fullName evidence="6 8">Small ribosomal subunit protein uS8</fullName>
    </recommendedName>
</protein>
<reference evidence="10 11" key="1">
    <citation type="submission" date="2017-10" db="EMBL/GenBank/DDBJ databases">
        <title>Novel microbial diversity and functional potential in the marine mammal oral microbiome.</title>
        <authorList>
            <person name="Dudek N.K."/>
            <person name="Sun C.L."/>
            <person name="Burstein D."/>
            <person name="Kantor R.S."/>
            <person name="Aliaga Goltsman D.S."/>
            <person name="Bik E.M."/>
            <person name="Thomas B.C."/>
            <person name="Banfield J.F."/>
            <person name="Relman D.A."/>
        </authorList>
    </citation>
    <scope>NUCLEOTIDE SEQUENCE [LARGE SCALE GENOMIC DNA]</scope>
    <source>
        <strain evidence="10">DOLJORAL78_50_517</strain>
    </source>
</reference>
<evidence type="ECO:0000256" key="9">
    <source>
        <dbReference type="RuleBase" id="RU003660"/>
    </source>
</evidence>
<dbReference type="GO" id="GO:0005840">
    <property type="term" value="C:ribosome"/>
    <property type="evidence" value="ECO:0007669"/>
    <property type="project" value="UniProtKB-KW"/>
</dbReference>
<keyword evidence="5 8" id="KW-0687">Ribonucleoprotein</keyword>
<dbReference type="NCBIfam" id="NF001109">
    <property type="entry name" value="PRK00136.1"/>
    <property type="match status" value="1"/>
</dbReference>